<dbReference type="PANTHER" id="PTHR32322:SF2">
    <property type="entry name" value="EAMA DOMAIN-CONTAINING PROTEIN"/>
    <property type="match status" value="1"/>
</dbReference>
<feature type="transmembrane region" description="Helical" evidence="6">
    <location>
        <begin position="7"/>
        <end position="25"/>
    </location>
</feature>
<dbReference type="InterPro" id="IPR000620">
    <property type="entry name" value="EamA_dom"/>
</dbReference>
<feature type="domain" description="EamA" evidence="7">
    <location>
        <begin position="7"/>
        <end position="134"/>
    </location>
</feature>
<evidence type="ECO:0000256" key="5">
    <source>
        <dbReference type="ARBA" id="ARBA00023136"/>
    </source>
</evidence>
<organism evidence="8 9">
    <name type="scientific">Holdemania filiformis</name>
    <dbReference type="NCBI Taxonomy" id="61171"/>
    <lineage>
        <taxon>Bacteria</taxon>
        <taxon>Bacillati</taxon>
        <taxon>Bacillota</taxon>
        <taxon>Erysipelotrichia</taxon>
        <taxon>Erysipelotrichales</taxon>
        <taxon>Erysipelotrichaceae</taxon>
        <taxon>Holdemania</taxon>
    </lineage>
</organism>
<dbReference type="SUPFAM" id="SSF103481">
    <property type="entry name" value="Multidrug resistance efflux transporter EmrE"/>
    <property type="match status" value="2"/>
</dbReference>
<keyword evidence="4 6" id="KW-1133">Transmembrane helix</keyword>
<evidence type="ECO:0000256" key="1">
    <source>
        <dbReference type="ARBA" id="ARBA00004141"/>
    </source>
</evidence>
<gene>
    <name evidence="8" type="ORF">DWY25_14405</name>
</gene>
<feature type="transmembrane region" description="Helical" evidence="6">
    <location>
        <begin position="62"/>
        <end position="81"/>
    </location>
</feature>
<dbReference type="GO" id="GO:0016020">
    <property type="term" value="C:membrane"/>
    <property type="evidence" value="ECO:0007669"/>
    <property type="project" value="UniProtKB-SubCell"/>
</dbReference>
<evidence type="ECO:0000256" key="2">
    <source>
        <dbReference type="ARBA" id="ARBA00007362"/>
    </source>
</evidence>
<dbReference type="PANTHER" id="PTHR32322">
    <property type="entry name" value="INNER MEMBRANE TRANSPORTER"/>
    <property type="match status" value="1"/>
</dbReference>
<evidence type="ECO:0000313" key="9">
    <source>
        <dbReference type="Proteomes" id="UP000284178"/>
    </source>
</evidence>
<dbReference type="Proteomes" id="UP000284178">
    <property type="component" value="Unassembled WGS sequence"/>
</dbReference>
<comment type="caution">
    <text evidence="8">The sequence shown here is derived from an EMBL/GenBank/DDBJ whole genome shotgun (WGS) entry which is preliminary data.</text>
</comment>
<feature type="transmembrane region" description="Helical" evidence="6">
    <location>
        <begin position="146"/>
        <end position="165"/>
    </location>
</feature>
<dbReference type="Pfam" id="PF00892">
    <property type="entry name" value="EamA"/>
    <property type="match status" value="2"/>
</dbReference>
<feature type="transmembrane region" description="Helical" evidence="6">
    <location>
        <begin position="177"/>
        <end position="194"/>
    </location>
</feature>
<feature type="transmembrane region" description="Helical" evidence="6">
    <location>
        <begin position="121"/>
        <end position="140"/>
    </location>
</feature>
<keyword evidence="5 6" id="KW-0472">Membrane</keyword>
<reference evidence="8 9" key="1">
    <citation type="submission" date="2018-08" db="EMBL/GenBank/DDBJ databases">
        <title>A genome reference for cultivated species of the human gut microbiota.</title>
        <authorList>
            <person name="Zou Y."/>
            <person name="Xue W."/>
            <person name="Luo G."/>
        </authorList>
    </citation>
    <scope>NUCLEOTIDE SEQUENCE [LARGE SCALE GENOMIC DNA]</scope>
    <source>
        <strain evidence="8 9">AF24-29</strain>
    </source>
</reference>
<feature type="transmembrane region" description="Helical" evidence="6">
    <location>
        <begin position="31"/>
        <end position="50"/>
    </location>
</feature>
<dbReference type="EMBL" id="QRUP01000022">
    <property type="protein sequence ID" value="RGR69898.1"/>
    <property type="molecule type" value="Genomic_DNA"/>
</dbReference>
<accession>A0A412FP02</accession>
<evidence type="ECO:0000313" key="8">
    <source>
        <dbReference type="EMBL" id="RGR69898.1"/>
    </source>
</evidence>
<evidence type="ECO:0000256" key="3">
    <source>
        <dbReference type="ARBA" id="ARBA00022692"/>
    </source>
</evidence>
<comment type="subcellular location">
    <subcellularLocation>
        <location evidence="1">Membrane</location>
        <topology evidence="1">Multi-pass membrane protein</topology>
    </subcellularLocation>
</comment>
<feature type="transmembrane region" description="Helical" evidence="6">
    <location>
        <begin position="87"/>
        <end position="109"/>
    </location>
</feature>
<sequence>MKRSQIQLISAMLIFGSLGLFVRQLTLSSALIAFFRAAIGGCFLFLYQCLRRKPPRLPQSRKSRISLLISGILLGSNWVFLFEAYRLTTVSIATLCYYLAPILVALFVLFRSRRFSGKAALLLILGLTGLCLLINPGSALGIHPGLGIGLGLIAALMYAGIILINPYFKEVEGLDSSCLQLLIAAAVLLGYLLTQPALWNGLEISLSQWGLLLLLGIVHTGLAYALYFSALPRLDSTTAAFSSYLDPVSAIFFSVIFLHEQLNAIQLVGAVLILGTSWRLSRLEKEAGLPKKTSS</sequence>
<proteinExistence type="inferred from homology"/>
<dbReference type="RefSeq" id="WP_117895826.1">
    <property type="nucleotide sequence ID" value="NZ_CABJCV010000022.1"/>
</dbReference>
<keyword evidence="9" id="KW-1185">Reference proteome</keyword>
<dbReference type="InterPro" id="IPR037185">
    <property type="entry name" value="EmrE-like"/>
</dbReference>
<protein>
    <submittedName>
        <fullName evidence="8">DMT family transporter</fullName>
    </submittedName>
</protein>
<evidence type="ECO:0000256" key="6">
    <source>
        <dbReference type="SAM" id="Phobius"/>
    </source>
</evidence>
<feature type="domain" description="EamA" evidence="7">
    <location>
        <begin position="146"/>
        <end position="275"/>
    </location>
</feature>
<dbReference type="GeneID" id="83016591"/>
<feature type="transmembrane region" description="Helical" evidence="6">
    <location>
        <begin position="206"/>
        <end position="227"/>
    </location>
</feature>
<keyword evidence="3 6" id="KW-0812">Transmembrane</keyword>
<dbReference type="Gene3D" id="1.10.3730.20">
    <property type="match status" value="1"/>
</dbReference>
<dbReference type="AlphaFoldDB" id="A0A412FP02"/>
<evidence type="ECO:0000256" key="4">
    <source>
        <dbReference type="ARBA" id="ARBA00022989"/>
    </source>
</evidence>
<name>A0A412FP02_9FIRM</name>
<dbReference type="InterPro" id="IPR050638">
    <property type="entry name" value="AA-Vitamin_Transporters"/>
</dbReference>
<comment type="similarity">
    <text evidence="2">Belongs to the EamA transporter family.</text>
</comment>
<evidence type="ECO:0000259" key="7">
    <source>
        <dbReference type="Pfam" id="PF00892"/>
    </source>
</evidence>